<reference evidence="2" key="3">
    <citation type="submission" date="2021-05" db="UniProtKB">
        <authorList>
            <consortium name="EnsemblPlants"/>
        </authorList>
    </citation>
    <scope>IDENTIFICATION</scope>
    <source>
        <strain evidence="2">cv. B73</strain>
    </source>
</reference>
<feature type="compositionally biased region" description="Basic and acidic residues" evidence="1">
    <location>
        <begin position="46"/>
        <end position="62"/>
    </location>
</feature>
<dbReference type="EnsemblPlants" id="Zm00001eb194630_T001">
    <property type="protein sequence ID" value="Zm00001eb194630_P001"/>
    <property type="gene ID" value="Zm00001eb194630"/>
</dbReference>
<name>A0A804NXX5_MAIZE</name>
<reference evidence="3" key="1">
    <citation type="journal article" date="2009" name="Science">
        <title>The B73 maize genome: complexity, diversity, and dynamics.</title>
        <authorList>
            <person name="Schnable P.S."/>
            <person name="Ware D."/>
            <person name="Fulton R.S."/>
            <person name="Stein J.C."/>
            <person name="Wei F."/>
            <person name="Pasternak S."/>
            <person name="Liang C."/>
            <person name="Zhang J."/>
            <person name="Fulton L."/>
            <person name="Graves T.A."/>
            <person name="Minx P."/>
            <person name="Reily A.D."/>
            <person name="Courtney L."/>
            <person name="Kruchowski S.S."/>
            <person name="Tomlinson C."/>
            <person name="Strong C."/>
            <person name="Delehaunty K."/>
            <person name="Fronick C."/>
            <person name="Courtney B."/>
            <person name="Rock S.M."/>
            <person name="Belter E."/>
            <person name="Du F."/>
            <person name="Kim K."/>
            <person name="Abbott R.M."/>
            <person name="Cotton M."/>
            <person name="Levy A."/>
            <person name="Marchetto P."/>
            <person name="Ochoa K."/>
            <person name="Jackson S.M."/>
            <person name="Gillam B."/>
            <person name="Chen W."/>
            <person name="Yan L."/>
            <person name="Higginbotham J."/>
            <person name="Cardenas M."/>
            <person name="Waligorski J."/>
            <person name="Applebaum E."/>
            <person name="Phelps L."/>
            <person name="Falcone J."/>
            <person name="Kanchi K."/>
            <person name="Thane T."/>
            <person name="Scimone A."/>
            <person name="Thane N."/>
            <person name="Henke J."/>
            <person name="Wang T."/>
            <person name="Ruppert J."/>
            <person name="Shah N."/>
            <person name="Rotter K."/>
            <person name="Hodges J."/>
            <person name="Ingenthron E."/>
            <person name="Cordes M."/>
            <person name="Kohlberg S."/>
            <person name="Sgro J."/>
            <person name="Delgado B."/>
            <person name="Mead K."/>
            <person name="Chinwalla A."/>
            <person name="Leonard S."/>
            <person name="Crouse K."/>
            <person name="Collura K."/>
            <person name="Kudrna D."/>
            <person name="Currie J."/>
            <person name="He R."/>
            <person name="Angelova A."/>
            <person name="Rajasekar S."/>
            <person name="Mueller T."/>
            <person name="Lomeli R."/>
            <person name="Scara G."/>
            <person name="Ko A."/>
            <person name="Delaney K."/>
            <person name="Wissotski M."/>
            <person name="Lopez G."/>
            <person name="Campos D."/>
            <person name="Braidotti M."/>
            <person name="Ashley E."/>
            <person name="Golser W."/>
            <person name="Kim H."/>
            <person name="Lee S."/>
            <person name="Lin J."/>
            <person name="Dujmic Z."/>
            <person name="Kim W."/>
            <person name="Talag J."/>
            <person name="Zuccolo A."/>
            <person name="Fan C."/>
            <person name="Sebastian A."/>
            <person name="Kramer M."/>
            <person name="Spiegel L."/>
            <person name="Nascimento L."/>
            <person name="Zutavern T."/>
            <person name="Miller B."/>
            <person name="Ambroise C."/>
            <person name="Muller S."/>
            <person name="Spooner W."/>
            <person name="Narechania A."/>
            <person name="Ren L."/>
            <person name="Wei S."/>
            <person name="Kumari S."/>
            <person name="Faga B."/>
            <person name="Levy M.J."/>
            <person name="McMahan L."/>
            <person name="Van Buren P."/>
            <person name="Vaughn M.W."/>
            <person name="Ying K."/>
            <person name="Yeh C.-T."/>
            <person name="Emrich S.J."/>
            <person name="Jia Y."/>
            <person name="Kalyanaraman A."/>
            <person name="Hsia A.-P."/>
            <person name="Barbazuk W.B."/>
            <person name="Baucom R.S."/>
            <person name="Brutnell T.P."/>
            <person name="Carpita N.C."/>
            <person name="Chaparro C."/>
            <person name="Chia J.-M."/>
            <person name="Deragon J.-M."/>
            <person name="Estill J.C."/>
            <person name="Fu Y."/>
            <person name="Jeddeloh J.A."/>
            <person name="Han Y."/>
            <person name="Lee H."/>
            <person name="Li P."/>
            <person name="Lisch D.R."/>
            <person name="Liu S."/>
            <person name="Liu Z."/>
            <person name="Nagel D.H."/>
            <person name="McCann M.C."/>
            <person name="SanMiguel P."/>
            <person name="Myers A.M."/>
            <person name="Nettleton D."/>
            <person name="Nguyen J."/>
            <person name="Penning B.W."/>
            <person name="Ponnala L."/>
            <person name="Schneider K.L."/>
            <person name="Schwartz D.C."/>
            <person name="Sharma A."/>
            <person name="Soderlund C."/>
            <person name="Springer N.M."/>
            <person name="Sun Q."/>
            <person name="Wang H."/>
            <person name="Waterman M."/>
            <person name="Westerman R."/>
            <person name="Wolfgruber T.K."/>
            <person name="Yang L."/>
            <person name="Yu Y."/>
            <person name="Zhang L."/>
            <person name="Zhou S."/>
            <person name="Zhu Q."/>
            <person name="Bennetzen J.L."/>
            <person name="Dawe R.K."/>
            <person name="Jiang J."/>
            <person name="Jiang N."/>
            <person name="Presting G.G."/>
            <person name="Wessler S.R."/>
            <person name="Aluru S."/>
            <person name="Martienssen R.A."/>
            <person name="Clifton S.W."/>
            <person name="McCombie W.R."/>
            <person name="Wing R.A."/>
            <person name="Wilson R.K."/>
        </authorList>
    </citation>
    <scope>NUCLEOTIDE SEQUENCE [LARGE SCALE GENOMIC DNA]</scope>
    <source>
        <strain evidence="3">cv. B73</strain>
    </source>
</reference>
<feature type="region of interest" description="Disordered" evidence="1">
    <location>
        <begin position="1"/>
        <end position="62"/>
    </location>
</feature>
<evidence type="ECO:0000313" key="3">
    <source>
        <dbReference type="Proteomes" id="UP000007305"/>
    </source>
</evidence>
<dbReference type="AlphaFoldDB" id="A0A804NXX5"/>
<dbReference type="Proteomes" id="UP000007305">
    <property type="component" value="Chromosome 4"/>
</dbReference>
<feature type="compositionally biased region" description="Basic and acidic residues" evidence="1">
    <location>
        <begin position="80"/>
        <end position="105"/>
    </location>
</feature>
<feature type="region of interest" description="Disordered" evidence="1">
    <location>
        <begin position="78"/>
        <end position="127"/>
    </location>
</feature>
<evidence type="ECO:0000256" key="1">
    <source>
        <dbReference type="SAM" id="MobiDB-lite"/>
    </source>
</evidence>
<keyword evidence="3" id="KW-1185">Reference proteome</keyword>
<organism evidence="2 3">
    <name type="scientific">Zea mays</name>
    <name type="common">Maize</name>
    <dbReference type="NCBI Taxonomy" id="4577"/>
    <lineage>
        <taxon>Eukaryota</taxon>
        <taxon>Viridiplantae</taxon>
        <taxon>Streptophyta</taxon>
        <taxon>Embryophyta</taxon>
        <taxon>Tracheophyta</taxon>
        <taxon>Spermatophyta</taxon>
        <taxon>Magnoliopsida</taxon>
        <taxon>Liliopsida</taxon>
        <taxon>Poales</taxon>
        <taxon>Poaceae</taxon>
        <taxon>PACMAD clade</taxon>
        <taxon>Panicoideae</taxon>
        <taxon>Andropogonodae</taxon>
        <taxon>Andropogoneae</taxon>
        <taxon>Tripsacinae</taxon>
        <taxon>Zea</taxon>
    </lineage>
</organism>
<sequence>SREVAVHAPEQRDAHDERVGQRGEGEERDGPVQVEAAPPPAAEVAPRGEHGQHHELLQRVGGDEAQVHGVGVVGGDEVEGQQRHREERHEAVDPGALVRREDAPPPHRPVRQDHRHVQRHHGRHHVVQVRRRNHLALLEARSISRSVSRPSFQCNAGELNAARYALPATTLLGSRNLSFTAGLSAERSQ</sequence>
<dbReference type="Gramene" id="Zm00001eb194630_T001">
    <property type="protein sequence ID" value="Zm00001eb194630_P001"/>
    <property type="gene ID" value="Zm00001eb194630"/>
</dbReference>
<proteinExistence type="predicted"/>
<feature type="compositionally biased region" description="Basic and acidic residues" evidence="1">
    <location>
        <begin position="1"/>
        <end position="30"/>
    </location>
</feature>
<accession>A0A804NXX5</accession>
<evidence type="ECO:0000313" key="2">
    <source>
        <dbReference type="EnsemblPlants" id="Zm00001eb194630_P001"/>
    </source>
</evidence>
<feature type="compositionally biased region" description="Basic residues" evidence="1">
    <location>
        <begin position="113"/>
        <end position="127"/>
    </location>
</feature>
<protein>
    <submittedName>
        <fullName evidence="2">Uncharacterized protein</fullName>
    </submittedName>
</protein>
<reference evidence="2" key="2">
    <citation type="submission" date="2019-07" db="EMBL/GenBank/DDBJ databases">
        <authorList>
            <person name="Seetharam A."/>
            <person name="Woodhouse M."/>
            <person name="Cannon E."/>
        </authorList>
    </citation>
    <scope>NUCLEOTIDE SEQUENCE [LARGE SCALE GENOMIC DNA]</scope>
    <source>
        <strain evidence="2">cv. B73</strain>
    </source>
</reference>
<dbReference type="InParanoid" id="A0A804NXX5"/>